<proteinExistence type="predicted"/>
<gene>
    <name evidence="2" type="ORF">EJB05_06783</name>
</gene>
<evidence type="ECO:0000313" key="2">
    <source>
        <dbReference type="EMBL" id="TVU47193.1"/>
    </source>
</evidence>
<feature type="region of interest" description="Disordered" evidence="1">
    <location>
        <begin position="1"/>
        <end position="27"/>
    </location>
</feature>
<keyword evidence="3" id="KW-1185">Reference proteome</keyword>
<protein>
    <submittedName>
        <fullName evidence="2">Uncharacterized protein</fullName>
    </submittedName>
</protein>
<dbReference type="Gramene" id="TVU47193">
    <property type="protein sequence ID" value="TVU47193"/>
    <property type="gene ID" value="EJB05_06783"/>
</dbReference>
<dbReference type="Proteomes" id="UP000324897">
    <property type="component" value="Chromosome 5"/>
</dbReference>
<evidence type="ECO:0000313" key="3">
    <source>
        <dbReference type="Proteomes" id="UP000324897"/>
    </source>
</evidence>
<dbReference type="EMBL" id="RWGY01000004">
    <property type="protein sequence ID" value="TVU47193.1"/>
    <property type="molecule type" value="Genomic_DNA"/>
</dbReference>
<dbReference type="AlphaFoldDB" id="A0A5J9WGL0"/>
<reference evidence="2 3" key="1">
    <citation type="journal article" date="2019" name="Sci. Rep.">
        <title>A high-quality genome of Eragrostis curvula grass provides insights into Poaceae evolution and supports new strategies to enhance forage quality.</title>
        <authorList>
            <person name="Carballo J."/>
            <person name="Santos B.A.C.M."/>
            <person name="Zappacosta D."/>
            <person name="Garbus I."/>
            <person name="Selva J.P."/>
            <person name="Gallo C.A."/>
            <person name="Diaz A."/>
            <person name="Albertini E."/>
            <person name="Caccamo M."/>
            <person name="Echenique V."/>
        </authorList>
    </citation>
    <scope>NUCLEOTIDE SEQUENCE [LARGE SCALE GENOMIC DNA]</scope>
    <source>
        <strain evidence="3">cv. Victoria</strain>
        <tissue evidence="2">Leaf</tissue>
    </source>
</reference>
<comment type="caution">
    <text evidence="2">The sequence shown here is derived from an EMBL/GenBank/DDBJ whole genome shotgun (WGS) entry which is preliminary data.</text>
</comment>
<accession>A0A5J9WGL0</accession>
<feature type="compositionally biased region" description="Basic residues" evidence="1">
    <location>
        <begin position="66"/>
        <end position="77"/>
    </location>
</feature>
<feature type="compositionally biased region" description="Low complexity" evidence="1">
    <location>
        <begin position="45"/>
        <end position="57"/>
    </location>
</feature>
<name>A0A5J9WGL0_9POAL</name>
<organism evidence="2 3">
    <name type="scientific">Eragrostis curvula</name>
    <name type="common">weeping love grass</name>
    <dbReference type="NCBI Taxonomy" id="38414"/>
    <lineage>
        <taxon>Eukaryota</taxon>
        <taxon>Viridiplantae</taxon>
        <taxon>Streptophyta</taxon>
        <taxon>Embryophyta</taxon>
        <taxon>Tracheophyta</taxon>
        <taxon>Spermatophyta</taxon>
        <taxon>Magnoliopsida</taxon>
        <taxon>Liliopsida</taxon>
        <taxon>Poales</taxon>
        <taxon>Poaceae</taxon>
        <taxon>PACMAD clade</taxon>
        <taxon>Chloridoideae</taxon>
        <taxon>Eragrostideae</taxon>
        <taxon>Eragrostidinae</taxon>
        <taxon>Eragrostis</taxon>
    </lineage>
</organism>
<sequence>MVPPSESPEMKTRVKSAASVSHGSPASPALAYAASQKNTGCFFSPPTRGGAPGRGPRLTWPPSTPRTRRHADTHRRREPWPQAPHHRAVAVHEQHATALIHHMRLLSFGGLKRHGHCEDGLGSGSGVPGVRGELS</sequence>
<feature type="region of interest" description="Disordered" evidence="1">
    <location>
        <begin position="41"/>
        <end position="86"/>
    </location>
</feature>
<evidence type="ECO:0000256" key="1">
    <source>
        <dbReference type="SAM" id="MobiDB-lite"/>
    </source>
</evidence>